<gene>
    <name evidence="1" type="ORF">Satyrvirus11_4</name>
</gene>
<organism evidence="1">
    <name type="scientific">Satyrvirus sp</name>
    <dbReference type="NCBI Taxonomy" id="2487771"/>
    <lineage>
        <taxon>Viruses</taxon>
        <taxon>Varidnaviria</taxon>
        <taxon>Bamfordvirae</taxon>
        <taxon>Nucleocytoviricota</taxon>
        <taxon>Megaviricetes</taxon>
        <taxon>Imitervirales</taxon>
        <taxon>Mimiviridae</taxon>
        <taxon>Megamimivirinae</taxon>
    </lineage>
</organism>
<dbReference type="EMBL" id="MK072447">
    <property type="protein sequence ID" value="AYV85322.1"/>
    <property type="molecule type" value="Genomic_DNA"/>
</dbReference>
<accession>A0A3G5ADR9</accession>
<evidence type="ECO:0000313" key="1">
    <source>
        <dbReference type="EMBL" id="AYV85322.1"/>
    </source>
</evidence>
<sequence length="111" mass="12521">MFRNKENYLEVEDGKCKLGAHIYGYWTKFQFGSAQAGDPKAKIILQCTEPKIKKTFGSASYPINLLSGSSSGIDKNEIYYSLKNSNINSVSRESIGILLDNLKSKYENEKR</sequence>
<proteinExistence type="predicted"/>
<name>A0A3G5ADR9_9VIRU</name>
<protein>
    <submittedName>
        <fullName evidence="1">Uncharacterized protein</fullName>
    </submittedName>
</protein>
<reference evidence="1" key="1">
    <citation type="submission" date="2018-10" db="EMBL/GenBank/DDBJ databases">
        <title>Hidden diversity of soil giant viruses.</title>
        <authorList>
            <person name="Schulz F."/>
            <person name="Alteio L."/>
            <person name="Goudeau D."/>
            <person name="Ryan E.M."/>
            <person name="Malmstrom R.R."/>
            <person name="Blanchard J."/>
            <person name="Woyke T."/>
        </authorList>
    </citation>
    <scope>NUCLEOTIDE SEQUENCE</scope>
    <source>
        <strain evidence="1">SAV1</strain>
    </source>
</reference>